<sequence length="100" mass="11458">MCAQEEETIDHLLLGCVFSRKCWFKLLHTSRNQALTPNTCDELLEWWLQVEHLVGTERNNRVFYGKESSVSTVLSDIIAEGRCWSASGMVELSFFFSSHG</sequence>
<protein>
    <recommendedName>
        <fullName evidence="2">Reverse transcriptase zinc-binding domain-containing protein</fullName>
    </recommendedName>
</protein>
<proteinExistence type="predicted"/>
<reference evidence="1" key="1">
    <citation type="journal article" date="2012" name="Nat. Biotechnol.">
        <title>Reference genome sequence of the model plant Setaria.</title>
        <authorList>
            <person name="Bennetzen J.L."/>
            <person name="Schmutz J."/>
            <person name="Wang H."/>
            <person name="Percifield R."/>
            <person name="Hawkins J."/>
            <person name="Pontaroli A.C."/>
            <person name="Estep M."/>
            <person name="Feng L."/>
            <person name="Vaughn J.N."/>
            <person name="Grimwood J."/>
            <person name="Jenkins J."/>
            <person name="Barry K."/>
            <person name="Lindquist E."/>
            <person name="Hellsten U."/>
            <person name="Deshpande S."/>
            <person name="Wang X."/>
            <person name="Wu X."/>
            <person name="Mitros T."/>
            <person name="Triplett J."/>
            <person name="Yang X."/>
            <person name="Ye C.Y."/>
            <person name="Mauro-Herrera M."/>
            <person name="Wang L."/>
            <person name="Li P."/>
            <person name="Sharma M."/>
            <person name="Sharma R."/>
            <person name="Ronald P.C."/>
            <person name="Panaud O."/>
            <person name="Kellogg E.A."/>
            <person name="Brutnell T.P."/>
            <person name="Doust A.N."/>
            <person name="Tuskan G.A."/>
            <person name="Rokhsar D."/>
            <person name="Devos K.M."/>
        </authorList>
    </citation>
    <scope>NUCLEOTIDE SEQUENCE [LARGE SCALE GENOMIC DNA]</scope>
    <source>
        <strain evidence="1">Yugu1</strain>
    </source>
</reference>
<gene>
    <name evidence="1" type="ORF">SETIT_4G064200v2</name>
</gene>
<dbReference type="OrthoDB" id="683646at2759"/>
<evidence type="ECO:0008006" key="2">
    <source>
        <dbReference type="Google" id="ProtNLM"/>
    </source>
</evidence>
<name>A0A368QRE6_SETIT</name>
<organism evidence="1">
    <name type="scientific">Setaria italica</name>
    <name type="common">Foxtail millet</name>
    <name type="synonym">Panicum italicum</name>
    <dbReference type="NCBI Taxonomy" id="4555"/>
    <lineage>
        <taxon>Eukaryota</taxon>
        <taxon>Viridiplantae</taxon>
        <taxon>Streptophyta</taxon>
        <taxon>Embryophyta</taxon>
        <taxon>Tracheophyta</taxon>
        <taxon>Spermatophyta</taxon>
        <taxon>Magnoliopsida</taxon>
        <taxon>Liliopsida</taxon>
        <taxon>Poales</taxon>
        <taxon>Poaceae</taxon>
        <taxon>PACMAD clade</taxon>
        <taxon>Panicoideae</taxon>
        <taxon>Panicodae</taxon>
        <taxon>Paniceae</taxon>
        <taxon>Cenchrinae</taxon>
        <taxon>Setaria</taxon>
    </lineage>
</organism>
<reference evidence="1" key="2">
    <citation type="submission" date="2015-07" db="EMBL/GenBank/DDBJ databases">
        <authorList>
            <person name="Noorani M."/>
        </authorList>
    </citation>
    <scope>NUCLEOTIDE SEQUENCE</scope>
    <source>
        <strain evidence="1">Yugu1</strain>
    </source>
</reference>
<evidence type="ECO:0000313" key="1">
    <source>
        <dbReference type="EMBL" id="RCV20539.1"/>
    </source>
</evidence>
<dbReference type="AlphaFoldDB" id="A0A368QRE6"/>
<accession>A0A368QRE6</accession>
<dbReference type="EMBL" id="CM003531">
    <property type="protein sequence ID" value="RCV20539.1"/>
    <property type="molecule type" value="Genomic_DNA"/>
</dbReference>